<organism evidence="1 2">
    <name type="scientific">Cohnella abietis</name>
    <dbReference type="NCBI Taxonomy" id="2507935"/>
    <lineage>
        <taxon>Bacteria</taxon>
        <taxon>Bacillati</taxon>
        <taxon>Bacillota</taxon>
        <taxon>Bacilli</taxon>
        <taxon>Bacillales</taxon>
        <taxon>Paenibacillaceae</taxon>
        <taxon>Cohnella</taxon>
    </lineage>
</organism>
<reference evidence="1 2" key="1">
    <citation type="submission" date="2019-01" db="EMBL/GenBank/DDBJ databases">
        <title>Complete genome sequence of Cohnella hallensis HS21 isolated from Korean fir (Abies koreana) rhizospheric soil.</title>
        <authorList>
            <person name="Jiang L."/>
            <person name="Kang S.W."/>
            <person name="Kim S."/>
            <person name="Jung J."/>
            <person name="Kim C.Y."/>
            <person name="Kim D.H."/>
            <person name="Kim S.W."/>
            <person name="Lee J."/>
        </authorList>
    </citation>
    <scope>NUCLEOTIDE SEQUENCE [LARGE SCALE GENOMIC DNA]</scope>
    <source>
        <strain evidence="1 2">HS21</strain>
    </source>
</reference>
<dbReference type="EMBL" id="AP019400">
    <property type="protein sequence ID" value="BBI32925.1"/>
    <property type="molecule type" value="Genomic_DNA"/>
</dbReference>
<gene>
    <name evidence="1" type="ORF">KCTCHS21_23240</name>
</gene>
<dbReference type="KEGG" id="cohn:KCTCHS21_23240"/>
<accession>A0A3T1D4M0</accession>
<evidence type="ECO:0000313" key="2">
    <source>
        <dbReference type="Proteomes" id="UP000289856"/>
    </source>
</evidence>
<dbReference type="Proteomes" id="UP000289856">
    <property type="component" value="Chromosome"/>
</dbReference>
<name>A0A3T1D4M0_9BACL</name>
<evidence type="ECO:0000313" key="1">
    <source>
        <dbReference type="EMBL" id="BBI32925.1"/>
    </source>
</evidence>
<sequence>MSCHVAATLKNIINLNPQFSVTCPGSKSFTVSLDEEFTYWNNPLIISKPLLSITLTFGISLSGKSSTK</sequence>
<dbReference type="AlphaFoldDB" id="A0A3T1D4M0"/>
<proteinExistence type="predicted"/>
<protein>
    <submittedName>
        <fullName evidence="1">Uncharacterized protein</fullName>
    </submittedName>
</protein>
<keyword evidence="2" id="KW-1185">Reference proteome</keyword>